<comment type="caution">
    <text evidence="2">The sequence shown here is derived from an EMBL/GenBank/DDBJ whole genome shotgun (WGS) entry which is preliminary data.</text>
</comment>
<dbReference type="SUPFAM" id="SSF50610">
    <property type="entry name" value="mu transposase, C-terminal domain"/>
    <property type="match status" value="1"/>
</dbReference>
<name>A0A1J5P9D3_9ZZZZ</name>
<reference evidence="2" key="1">
    <citation type="submission" date="2016-10" db="EMBL/GenBank/DDBJ databases">
        <title>Sequence of Gallionella enrichment culture.</title>
        <authorList>
            <person name="Poehlein A."/>
            <person name="Muehling M."/>
            <person name="Daniel R."/>
        </authorList>
    </citation>
    <scope>NUCLEOTIDE SEQUENCE</scope>
</reference>
<evidence type="ECO:0000313" key="2">
    <source>
        <dbReference type="EMBL" id="OIQ64415.1"/>
    </source>
</evidence>
<dbReference type="AlphaFoldDB" id="A0A1J5P9D3"/>
<dbReference type="InterPro" id="IPR015378">
    <property type="entry name" value="Transposase-like_Mu_C"/>
</dbReference>
<dbReference type="Pfam" id="PF09299">
    <property type="entry name" value="Mu-transpos_C"/>
    <property type="match status" value="1"/>
</dbReference>
<proteinExistence type="predicted"/>
<organism evidence="2">
    <name type="scientific">mine drainage metagenome</name>
    <dbReference type="NCBI Taxonomy" id="410659"/>
    <lineage>
        <taxon>unclassified sequences</taxon>
        <taxon>metagenomes</taxon>
        <taxon>ecological metagenomes</taxon>
    </lineage>
</organism>
<dbReference type="EMBL" id="MLJW01008139">
    <property type="protein sequence ID" value="OIQ64415.1"/>
    <property type="molecule type" value="Genomic_DNA"/>
</dbReference>
<protein>
    <recommendedName>
        <fullName evidence="1">Transposase-like Mu C-terminal domain-containing protein</fullName>
    </recommendedName>
</protein>
<gene>
    <name evidence="2" type="ORF">GALL_540340</name>
</gene>
<sequence length="38" mass="4409">MRRGEISLFGNTYFSKELAELHGEEVRVAFDIHDATRI</sequence>
<evidence type="ECO:0000259" key="1">
    <source>
        <dbReference type="Pfam" id="PF09299"/>
    </source>
</evidence>
<dbReference type="Gene3D" id="2.30.30.130">
    <property type="entry name" value="Transposase, Mu, C-terminal"/>
    <property type="match status" value="1"/>
</dbReference>
<dbReference type="InterPro" id="IPR009004">
    <property type="entry name" value="Transposase_Mu_C"/>
</dbReference>
<accession>A0A1J5P9D3</accession>
<feature type="domain" description="Transposase-like Mu C-terminal" evidence="1">
    <location>
        <begin position="2"/>
        <end position="38"/>
    </location>
</feature>